<organism evidence="2 3">
    <name type="scientific">Tangfeifania diversioriginum</name>
    <dbReference type="NCBI Taxonomy" id="1168035"/>
    <lineage>
        <taxon>Bacteria</taxon>
        <taxon>Pseudomonadati</taxon>
        <taxon>Bacteroidota</taxon>
        <taxon>Bacteroidia</taxon>
        <taxon>Marinilabiliales</taxon>
        <taxon>Prolixibacteraceae</taxon>
        <taxon>Tangfeifania</taxon>
    </lineage>
</organism>
<proteinExistence type="predicted"/>
<protein>
    <recommendedName>
        <fullName evidence="1">CBS domain-containing protein</fullName>
    </recommendedName>
</protein>
<dbReference type="SMART" id="SM00116">
    <property type="entry name" value="CBS"/>
    <property type="match status" value="2"/>
</dbReference>
<evidence type="ECO:0000259" key="1">
    <source>
        <dbReference type="SMART" id="SM00116"/>
    </source>
</evidence>
<dbReference type="Gene3D" id="3.10.580.10">
    <property type="entry name" value="CBS-domain"/>
    <property type="match status" value="1"/>
</dbReference>
<keyword evidence="3" id="KW-1185">Reference proteome</keyword>
<dbReference type="Proteomes" id="UP000184050">
    <property type="component" value="Unassembled WGS sequence"/>
</dbReference>
<dbReference type="AlphaFoldDB" id="A0A1M6KRA9"/>
<dbReference type="InterPro" id="IPR046342">
    <property type="entry name" value="CBS_dom_sf"/>
</dbReference>
<evidence type="ECO:0000313" key="3">
    <source>
        <dbReference type="Proteomes" id="UP000184050"/>
    </source>
</evidence>
<dbReference type="STRING" id="1168035.SAMN05444280_12428"/>
<dbReference type="SUPFAM" id="SSF54631">
    <property type="entry name" value="CBS-domain pair"/>
    <property type="match status" value="1"/>
</dbReference>
<feature type="domain" description="CBS" evidence="1">
    <location>
        <begin position="70"/>
        <end position="118"/>
    </location>
</feature>
<dbReference type="Pfam" id="PF00571">
    <property type="entry name" value="CBS"/>
    <property type="match status" value="2"/>
</dbReference>
<name>A0A1M6KRA9_9BACT</name>
<gene>
    <name evidence="2" type="ORF">SAMN05444280_12428</name>
</gene>
<sequence length="221" mass="25244">MLANKLISDVITPVQSTDKGQKVLNSMDVYRVSHLPVVKGNNYLGLVSDKLIYDLNLLNEPVEKEAAKFNSTHVHEDQHIFEVAALMYKLKLSVITVVSAGHDYLGAITLYDLARRFARFFSLQEVGGVIVLEVNENDYSLAHISQIVENNDTKILSSFMDRIPGTQTLDIILKLDKEDLSPVIQTFMRYDYNVKGVYLDHSMLSDLYLDRYDQFMKFMNI</sequence>
<dbReference type="InterPro" id="IPR000644">
    <property type="entry name" value="CBS_dom"/>
</dbReference>
<evidence type="ECO:0000313" key="2">
    <source>
        <dbReference type="EMBL" id="SHJ61477.1"/>
    </source>
</evidence>
<reference evidence="2 3" key="1">
    <citation type="submission" date="2016-11" db="EMBL/GenBank/DDBJ databases">
        <authorList>
            <person name="Jaros S."/>
            <person name="Januszkiewicz K."/>
            <person name="Wedrychowicz H."/>
        </authorList>
    </citation>
    <scope>NUCLEOTIDE SEQUENCE [LARGE SCALE GENOMIC DNA]</scope>
    <source>
        <strain evidence="2 3">DSM 27063</strain>
    </source>
</reference>
<dbReference type="EMBL" id="FQZE01000024">
    <property type="protein sequence ID" value="SHJ61477.1"/>
    <property type="molecule type" value="Genomic_DNA"/>
</dbReference>
<accession>A0A1M6KRA9</accession>
<feature type="domain" description="CBS" evidence="1">
    <location>
        <begin position="9"/>
        <end position="57"/>
    </location>
</feature>